<organism evidence="1 2">
    <name type="scientific">Dongia soli</name>
    <dbReference type="NCBI Taxonomy" id="600628"/>
    <lineage>
        <taxon>Bacteria</taxon>
        <taxon>Pseudomonadati</taxon>
        <taxon>Pseudomonadota</taxon>
        <taxon>Alphaproteobacteria</taxon>
        <taxon>Rhodospirillales</taxon>
        <taxon>Dongiaceae</taxon>
        <taxon>Dongia</taxon>
    </lineage>
</organism>
<name>A0ABU5EJR4_9PROT</name>
<keyword evidence="2" id="KW-1185">Reference proteome</keyword>
<evidence type="ECO:0000313" key="1">
    <source>
        <dbReference type="EMBL" id="MDY0885426.1"/>
    </source>
</evidence>
<evidence type="ECO:0000313" key="2">
    <source>
        <dbReference type="Proteomes" id="UP001279642"/>
    </source>
</evidence>
<dbReference type="EMBL" id="JAXCLW010000010">
    <property type="protein sequence ID" value="MDY0885426.1"/>
    <property type="molecule type" value="Genomic_DNA"/>
</dbReference>
<comment type="caution">
    <text evidence="1">The sequence shown here is derived from an EMBL/GenBank/DDBJ whole genome shotgun (WGS) entry which is preliminary data.</text>
</comment>
<gene>
    <name evidence="1" type="ORF">SMD27_21480</name>
</gene>
<dbReference type="Proteomes" id="UP001279642">
    <property type="component" value="Unassembled WGS sequence"/>
</dbReference>
<protein>
    <submittedName>
        <fullName evidence="1">Uncharacterized protein</fullName>
    </submittedName>
</protein>
<proteinExistence type="predicted"/>
<accession>A0ABU5EJR4</accession>
<dbReference type="RefSeq" id="WP_320510501.1">
    <property type="nucleotide sequence ID" value="NZ_JAXCLW010000010.1"/>
</dbReference>
<sequence length="104" mass="11332">MDLINDELFEKICAGVHAVRDCARRVPNRTVGLPDNGTRYNISEKLAALSNRIWNDKSSSGASVRDLLRYVLYGGASEELPQRLWLGITSPGKLTGSASALSVK</sequence>
<reference evidence="1 2" key="1">
    <citation type="journal article" date="2016" name="Antonie Van Leeuwenhoek">
        <title>Dongia soli sp. nov., isolated from soil from Dokdo, Korea.</title>
        <authorList>
            <person name="Kim D.U."/>
            <person name="Lee H."/>
            <person name="Kim H."/>
            <person name="Kim S.G."/>
            <person name="Ka J.O."/>
        </authorList>
    </citation>
    <scope>NUCLEOTIDE SEQUENCE [LARGE SCALE GENOMIC DNA]</scope>
    <source>
        <strain evidence="1 2">D78</strain>
    </source>
</reference>